<dbReference type="EMBL" id="ABJB010813169">
    <property type="status" value="NOT_ANNOTATED_CDS"/>
    <property type="molecule type" value="Genomic_DNA"/>
</dbReference>
<name>B7QDU7_IXOSC</name>
<evidence type="ECO:0000313" key="2">
    <source>
        <dbReference type="EnsemblMetazoa" id="ISCW012190-PA"/>
    </source>
</evidence>
<gene>
    <name evidence="1" type="ORF">IscW_ISCW012190</name>
</gene>
<organism>
    <name type="scientific">Ixodes scapularis</name>
    <name type="common">Black-legged tick</name>
    <name type="synonym">Deer tick</name>
    <dbReference type="NCBI Taxonomy" id="6945"/>
    <lineage>
        <taxon>Eukaryota</taxon>
        <taxon>Metazoa</taxon>
        <taxon>Ecdysozoa</taxon>
        <taxon>Arthropoda</taxon>
        <taxon>Chelicerata</taxon>
        <taxon>Arachnida</taxon>
        <taxon>Acari</taxon>
        <taxon>Parasitiformes</taxon>
        <taxon>Ixodida</taxon>
        <taxon>Ixodoidea</taxon>
        <taxon>Ixodidae</taxon>
        <taxon>Ixodinae</taxon>
        <taxon>Ixodes</taxon>
    </lineage>
</organism>
<dbReference type="EMBL" id="ABJB010567489">
    <property type="status" value="NOT_ANNOTATED_CDS"/>
    <property type="molecule type" value="Genomic_DNA"/>
</dbReference>
<proteinExistence type="predicted"/>
<accession>B7QDU7</accession>
<reference evidence="2" key="2">
    <citation type="submission" date="2020-05" db="UniProtKB">
        <authorList>
            <consortium name="EnsemblMetazoa"/>
        </authorList>
    </citation>
    <scope>IDENTIFICATION</scope>
    <source>
        <strain evidence="2">wikel</strain>
    </source>
</reference>
<dbReference type="EnsemblMetazoa" id="ISCW012190-RA">
    <property type="protein sequence ID" value="ISCW012190-PA"/>
    <property type="gene ID" value="ISCW012190"/>
</dbReference>
<dbReference type="VEuPathDB" id="VectorBase:ISCW012190"/>
<dbReference type="EMBL" id="ABJB010853532">
    <property type="status" value="NOT_ANNOTATED_CDS"/>
    <property type="molecule type" value="Genomic_DNA"/>
</dbReference>
<evidence type="ECO:0000313" key="1">
    <source>
        <dbReference type="EMBL" id="EEC17019.1"/>
    </source>
</evidence>
<sequence length="85" mass="9198">MAGFRPARVAPPGHISERRRPCSYNTVCWALRLTGSSITRLRASPTSWLTPGMMSGWATYVGIRTLVISGTRGSRNNSGTSASTR</sequence>
<dbReference type="EMBL" id="DS915699">
    <property type="protein sequence ID" value="EEC17019.1"/>
    <property type="molecule type" value="Genomic_DNA"/>
</dbReference>
<reference evidence="1 3" key="1">
    <citation type="submission" date="2008-03" db="EMBL/GenBank/DDBJ databases">
        <title>Annotation of Ixodes scapularis.</title>
        <authorList>
            <consortium name="Ixodes scapularis Genome Project Consortium"/>
            <person name="Caler E."/>
            <person name="Hannick L.I."/>
            <person name="Bidwell S."/>
            <person name="Joardar V."/>
            <person name="Thiagarajan M."/>
            <person name="Amedeo P."/>
            <person name="Galinsky K.J."/>
            <person name="Schobel S."/>
            <person name="Inman J."/>
            <person name="Hostetler J."/>
            <person name="Miller J."/>
            <person name="Hammond M."/>
            <person name="Megy K."/>
            <person name="Lawson D."/>
            <person name="Kodira C."/>
            <person name="Sutton G."/>
            <person name="Meyer J."/>
            <person name="Hill C.A."/>
            <person name="Birren B."/>
            <person name="Nene V."/>
            <person name="Collins F."/>
            <person name="Alarcon-Chaidez F."/>
            <person name="Wikel S."/>
            <person name="Strausberg R."/>
        </authorList>
    </citation>
    <scope>NUCLEOTIDE SEQUENCE [LARGE SCALE GENOMIC DNA]</scope>
    <source>
        <strain evidence="3">Wikel</strain>
        <strain evidence="1">Wikel colony</strain>
    </source>
</reference>
<dbReference type="EMBL" id="ABJB010985681">
    <property type="status" value="NOT_ANNOTATED_CDS"/>
    <property type="molecule type" value="Genomic_DNA"/>
</dbReference>
<keyword evidence="3" id="KW-1185">Reference proteome</keyword>
<dbReference type="EMBL" id="ABJB010569882">
    <property type="status" value="NOT_ANNOTATED_CDS"/>
    <property type="molecule type" value="Genomic_DNA"/>
</dbReference>
<dbReference type="PaxDb" id="6945-B7QDU7"/>
<protein>
    <submittedName>
        <fullName evidence="1 2">Uncharacterized protein</fullName>
    </submittedName>
</protein>
<dbReference type="EMBL" id="ABJB010032680">
    <property type="status" value="NOT_ANNOTATED_CDS"/>
    <property type="molecule type" value="Genomic_DNA"/>
</dbReference>
<dbReference type="Proteomes" id="UP000001555">
    <property type="component" value="Unassembled WGS sequence"/>
</dbReference>
<evidence type="ECO:0000313" key="3">
    <source>
        <dbReference type="Proteomes" id="UP000001555"/>
    </source>
</evidence>
<dbReference type="HOGENOM" id="CLU_2515182_0_0_1"/>
<dbReference type="AlphaFoldDB" id="B7QDU7"/>
<dbReference type="InParanoid" id="B7QDU7"/>